<evidence type="ECO:0000256" key="1">
    <source>
        <dbReference type="SAM" id="MobiDB-lite"/>
    </source>
</evidence>
<dbReference type="Proteomes" id="UP000070284">
    <property type="component" value="Unassembled WGS sequence"/>
</dbReference>
<organism evidence="2 3">
    <name type="scientific">candidate division MSBL1 archaeon SCGC-AAA259E19</name>
    <dbReference type="NCBI Taxonomy" id="1698264"/>
    <lineage>
        <taxon>Archaea</taxon>
        <taxon>Methanobacteriati</taxon>
        <taxon>Methanobacteriota</taxon>
        <taxon>candidate division MSBL1</taxon>
    </lineage>
</organism>
<feature type="compositionally biased region" description="Basic and acidic residues" evidence="1">
    <location>
        <begin position="143"/>
        <end position="152"/>
    </location>
</feature>
<proteinExistence type="predicted"/>
<dbReference type="EMBL" id="LHXO01000004">
    <property type="protein sequence ID" value="KXA95799.1"/>
    <property type="molecule type" value="Genomic_DNA"/>
</dbReference>
<reference evidence="2 3" key="1">
    <citation type="journal article" date="2016" name="Sci. Rep.">
        <title>Metabolic traits of an uncultured archaeal lineage -MSBL1- from brine pools of the Red Sea.</title>
        <authorList>
            <person name="Mwirichia R."/>
            <person name="Alam I."/>
            <person name="Rashid M."/>
            <person name="Vinu M."/>
            <person name="Ba-Alawi W."/>
            <person name="Anthony Kamau A."/>
            <person name="Kamanda Ngugi D."/>
            <person name="Goker M."/>
            <person name="Klenk H.P."/>
            <person name="Bajic V."/>
            <person name="Stingl U."/>
        </authorList>
    </citation>
    <scope>NUCLEOTIDE SEQUENCE [LARGE SCALE GENOMIC DNA]</scope>
    <source>
        <strain evidence="2">SCGC-AAA259E19</strain>
    </source>
</reference>
<sequence length="152" mass="17644">MNEEIGHPEIDFTGEVGKEQYHSGTLALYSKKEKKILLNFTDQKDAAQCLNHEFMHHLLFEMFGEEVCDQFDASGLSYYLDHLVWVVKNSAENVSLIFVKRIAPNLKRAFLKYSDIWRKRVVLNERKPPQRTPQNPEPLGTPDLRKDPSDLV</sequence>
<feature type="region of interest" description="Disordered" evidence="1">
    <location>
        <begin position="125"/>
        <end position="152"/>
    </location>
</feature>
<name>A0A133UNM9_9EURY</name>
<gene>
    <name evidence="2" type="ORF">AKJ65_00590</name>
</gene>
<evidence type="ECO:0000313" key="3">
    <source>
        <dbReference type="Proteomes" id="UP000070284"/>
    </source>
</evidence>
<keyword evidence="3" id="KW-1185">Reference proteome</keyword>
<protein>
    <submittedName>
        <fullName evidence="2">Uncharacterized protein</fullName>
    </submittedName>
</protein>
<comment type="caution">
    <text evidence="2">The sequence shown here is derived from an EMBL/GenBank/DDBJ whole genome shotgun (WGS) entry which is preliminary data.</text>
</comment>
<dbReference type="AlphaFoldDB" id="A0A133UNM9"/>
<accession>A0A133UNM9</accession>
<evidence type="ECO:0000313" key="2">
    <source>
        <dbReference type="EMBL" id="KXA95799.1"/>
    </source>
</evidence>